<name>A0A8T0G0J1_ARGBR</name>
<reference evidence="1" key="2">
    <citation type="submission" date="2020-06" db="EMBL/GenBank/DDBJ databases">
        <authorList>
            <person name="Sheffer M."/>
        </authorList>
    </citation>
    <scope>NUCLEOTIDE SEQUENCE</scope>
</reference>
<dbReference type="AlphaFoldDB" id="A0A8T0G0J1"/>
<protein>
    <submittedName>
        <fullName evidence="1">Uncharacterized protein</fullName>
    </submittedName>
</protein>
<organism evidence="1 2">
    <name type="scientific">Argiope bruennichi</name>
    <name type="common">Wasp spider</name>
    <name type="synonym">Aranea bruennichi</name>
    <dbReference type="NCBI Taxonomy" id="94029"/>
    <lineage>
        <taxon>Eukaryota</taxon>
        <taxon>Metazoa</taxon>
        <taxon>Ecdysozoa</taxon>
        <taxon>Arthropoda</taxon>
        <taxon>Chelicerata</taxon>
        <taxon>Arachnida</taxon>
        <taxon>Araneae</taxon>
        <taxon>Araneomorphae</taxon>
        <taxon>Entelegynae</taxon>
        <taxon>Araneoidea</taxon>
        <taxon>Araneidae</taxon>
        <taxon>Argiope</taxon>
    </lineage>
</organism>
<evidence type="ECO:0000313" key="2">
    <source>
        <dbReference type="Proteomes" id="UP000807504"/>
    </source>
</evidence>
<comment type="caution">
    <text evidence="1">The sequence shown here is derived from an EMBL/GenBank/DDBJ whole genome shotgun (WGS) entry which is preliminary data.</text>
</comment>
<dbReference type="EMBL" id="JABXBU010000001">
    <property type="protein sequence ID" value="KAF8796761.1"/>
    <property type="molecule type" value="Genomic_DNA"/>
</dbReference>
<gene>
    <name evidence="1" type="ORF">HNY73_001102</name>
</gene>
<evidence type="ECO:0000313" key="1">
    <source>
        <dbReference type="EMBL" id="KAF8796761.1"/>
    </source>
</evidence>
<keyword evidence="2" id="KW-1185">Reference proteome</keyword>
<proteinExistence type="predicted"/>
<reference evidence="1" key="1">
    <citation type="journal article" date="2020" name="bioRxiv">
        <title>Chromosome-level reference genome of the European wasp spider Argiope bruennichi: a resource for studies on range expansion and evolutionary adaptation.</title>
        <authorList>
            <person name="Sheffer M.M."/>
            <person name="Hoppe A."/>
            <person name="Krehenwinkel H."/>
            <person name="Uhl G."/>
            <person name="Kuss A.W."/>
            <person name="Jensen L."/>
            <person name="Jensen C."/>
            <person name="Gillespie R.G."/>
            <person name="Hoff K.J."/>
            <person name="Prost S."/>
        </authorList>
    </citation>
    <scope>NUCLEOTIDE SEQUENCE</scope>
</reference>
<accession>A0A8T0G0J1</accession>
<dbReference type="Proteomes" id="UP000807504">
    <property type="component" value="Unassembled WGS sequence"/>
</dbReference>
<sequence length="71" mass="8037">MEEKCFTRSIPVVCNQVLRVGRDGENKKKVACVHGLNTSVVEDKRIVEAASHPVDNCARINMPKRKRYPQS</sequence>